<evidence type="ECO:0000259" key="1">
    <source>
        <dbReference type="Pfam" id="PF00561"/>
    </source>
</evidence>
<sequence length="296" mass="31848">MSSEFDIGKFRVEYSDVRHACNAVVIRIRQYRLPEGNMNSFTIDDSGNVLRYFDLYSATSPFAPLLFIHGLGCASSSDYPPVAASNSYSKSRSILIDLIGAGFSDKPEHGKFASEYQATTLSSFIAGEHLSQVNLFGHSAGAFIALKLAKCLPIPVSTLILCAPGLNDYGKAMLSEIISMTEAQFIDVGFSQLLAQLKAAGGNDAWLGPFSVASPRAIYQWASSALDDNAQNWLEDLARLNSKKGVILSDTAASEIAKYEQAGCIVELVGNTEHMMAYDNPDGLALAIGNILKRGA</sequence>
<dbReference type="OrthoDB" id="3663240at2"/>
<keyword evidence="2" id="KW-0378">Hydrolase</keyword>
<dbReference type="InterPro" id="IPR029058">
    <property type="entry name" value="AB_hydrolase_fold"/>
</dbReference>
<dbReference type="Pfam" id="PF00561">
    <property type="entry name" value="Abhydrolase_1"/>
    <property type="match status" value="1"/>
</dbReference>
<dbReference type="Gene3D" id="3.40.50.1820">
    <property type="entry name" value="alpha/beta hydrolase"/>
    <property type="match status" value="1"/>
</dbReference>
<dbReference type="KEGG" id="pacp:FAZ97_34910"/>
<keyword evidence="3" id="KW-1185">Reference proteome</keyword>
<reference evidence="2 3" key="1">
    <citation type="submission" date="2019-12" db="EMBL/GenBank/DDBJ databases">
        <title>Paraburkholderia acidiphila 7Q-K02 sp. nov and Paraburkholderia acidisoli DHF22 sp. nov., two strains isolated from forest soil.</title>
        <authorList>
            <person name="Gao Z."/>
            <person name="Qiu L."/>
        </authorList>
    </citation>
    <scope>NUCLEOTIDE SEQUENCE [LARGE SCALE GENOMIC DNA]</scope>
    <source>
        <strain evidence="2 3">7Q-K02</strain>
    </source>
</reference>
<dbReference type="InterPro" id="IPR050266">
    <property type="entry name" value="AB_hydrolase_sf"/>
</dbReference>
<organism evidence="2 3">
    <name type="scientific">Paraburkholderia acidiphila</name>
    <dbReference type="NCBI Taxonomy" id="2571747"/>
    <lineage>
        <taxon>Bacteria</taxon>
        <taxon>Pseudomonadati</taxon>
        <taxon>Pseudomonadota</taxon>
        <taxon>Betaproteobacteria</taxon>
        <taxon>Burkholderiales</taxon>
        <taxon>Burkholderiaceae</taxon>
        <taxon>Paraburkholderia</taxon>
    </lineage>
</organism>
<dbReference type="Proteomes" id="UP000434209">
    <property type="component" value="Chromosome 4"/>
</dbReference>
<dbReference type="PANTHER" id="PTHR43798">
    <property type="entry name" value="MONOACYLGLYCEROL LIPASE"/>
    <property type="match status" value="1"/>
</dbReference>
<evidence type="ECO:0000313" key="3">
    <source>
        <dbReference type="Proteomes" id="UP000434209"/>
    </source>
</evidence>
<dbReference type="EMBL" id="CP046912">
    <property type="protein sequence ID" value="QGZ60105.1"/>
    <property type="molecule type" value="Genomic_DNA"/>
</dbReference>
<dbReference type="GO" id="GO:0016020">
    <property type="term" value="C:membrane"/>
    <property type="evidence" value="ECO:0007669"/>
    <property type="project" value="TreeGrafter"/>
</dbReference>
<accession>A0A7Z2GE80</accession>
<name>A0A7Z2GE80_9BURK</name>
<gene>
    <name evidence="2" type="ORF">FAZ97_34910</name>
</gene>
<dbReference type="GO" id="GO:0016787">
    <property type="term" value="F:hydrolase activity"/>
    <property type="evidence" value="ECO:0007669"/>
    <property type="project" value="UniProtKB-KW"/>
</dbReference>
<protein>
    <submittedName>
        <fullName evidence="2">Alpha/beta fold hydrolase</fullName>
    </submittedName>
</protein>
<dbReference type="AlphaFoldDB" id="A0A7Z2GE80"/>
<dbReference type="SUPFAM" id="SSF53474">
    <property type="entry name" value="alpha/beta-Hydrolases"/>
    <property type="match status" value="1"/>
</dbReference>
<dbReference type="InterPro" id="IPR000073">
    <property type="entry name" value="AB_hydrolase_1"/>
</dbReference>
<proteinExistence type="predicted"/>
<evidence type="ECO:0000313" key="2">
    <source>
        <dbReference type="EMBL" id="QGZ60105.1"/>
    </source>
</evidence>
<feature type="domain" description="AB hydrolase-1" evidence="1">
    <location>
        <begin position="64"/>
        <end position="173"/>
    </location>
</feature>
<dbReference type="PANTHER" id="PTHR43798:SF33">
    <property type="entry name" value="HYDROLASE, PUTATIVE (AFU_ORTHOLOGUE AFUA_2G14860)-RELATED"/>
    <property type="match status" value="1"/>
</dbReference>